<organism evidence="1 2">
    <name type="scientific">Trebonia kvetii</name>
    <dbReference type="NCBI Taxonomy" id="2480626"/>
    <lineage>
        <taxon>Bacteria</taxon>
        <taxon>Bacillati</taxon>
        <taxon>Actinomycetota</taxon>
        <taxon>Actinomycetes</taxon>
        <taxon>Streptosporangiales</taxon>
        <taxon>Treboniaceae</taxon>
        <taxon>Trebonia</taxon>
    </lineage>
</organism>
<dbReference type="Proteomes" id="UP000460272">
    <property type="component" value="Unassembled WGS sequence"/>
</dbReference>
<dbReference type="RefSeq" id="WP_145851057.1">
    <property type="nucleotide sequence ID" value="NZ_RPFW01000001.1"/>
</dbReference>
<comment type="caution">
    <text evidence="1">The sequence shown here is derived from an EMBL/GenBank/DDBJ whole genome shotgun (WGS) entry which is preliminary data.</text>
</comment>
<reference evidence="1 2" key="1">
    <citation type="submission" date="2018-11" db="EMBL/GenBank/DDBJ databases">
        <title>Trebonia kvetii gen.nov., sp.nov., a novel acidophilic actinobacterium, and proposal of the new actinobacterial family Treboniaceae fam. nov.</title>
        <authorList>
            <person name="Rapoport D."/>
            <person name="Sagova-Mareckova M."/>
            <person name="Sedlacek I."/>
            <person name="Provaznik J."/>
            <person name="Kralova S."/>
            <person name="Pavlinic D."/>
            <person name="Benes V."/>
            <person name="Kopecky J."/>
        </authorList>
    </citation>
    <scope>NUCLEOTIDE SEQUENCE [LARGE SCALE GENOMIC DNA]</scope>
    <source>
        <strain evidence="1 2">15Tr583</strain>
    </source>
</reference>
<dbReference type="AlphaFoldDB" id="A0A6P2C4F5"/>
<keyword evidence="2" id="KW-1185">Reference proteome</keyword>
<dbReference type="EMBL" id="RPFW01000001">
    <property type="protein sequence ID" value="TVZ06302.1"/>
    <property type="molecule type" value="Genomic_DNA"/>
</dbReference>
<name>A0A6P2C4F5_9ACTN</name>
<proteinExistence type="predicted"/>
<evidence type="ECO:0000313" key="2">
    <source>
        <dbReference type="Proteomes" id="UP000460272"/>
    </source>
</evidence>
<sequence length="96" mass="9774">MICAICHYLASDGQQVREAITIVAGYAACEPHVDLAEIAGKGDGLYGSAGLSALDAAVAADCGRCGRFLGSDLGALPEGPDDPVLCIFCHGYGDSR</sequence>
<evidence type="ECO:0000313" key="1">
    <source>
        <dbReference type="EMBL" id="TVZ06302.1"/>
    </source>
</evidence>
<gene>
    <name evidence="1" type="ORF">EAS64_02400</name>
</gene>
<accession>A0A6P2C4F5</accession>
<protein>
    <submittedName>
        <fullName evidence="1">Uncharacterized protein</fullName>
    </submittedName>
</protein>